<dbReference type="OrthoDB" id="8453684at2"/>
<reference evidence="4 6" key="2">
    <citation type="submission" date="2017-02" db="EMBL/GenBank/DDBJ databases">
        <authorList>
            <person name="Peterson S.W."/>
        </authorList>
    </citation>
    <scope>NUCLEOTIDE SEQUENCE [LARGE SCALE GENOMIC DNA]</scope>
    <source>
        <strain evidence="4 6">DSM 9653</strain>
    </source>
</reference>
<keyword evidence="5" id="KW-1185">Reference proteome</keyword>
<name>A0A0Q3L5F4_9HYPH</name>
<organism evidence="3 5">
    <name type="scientific">Bosea thiooxidans</name>
    <dbReference type="NCBI Taxonomy" id="53254"/>
    <lineage>
        <taxon>Bacteria</taxon>
        <taxon>Pseudomonadati</taxon>
        <taxon>Pseudomonadota</taxon>
        <taxon>Alphaproteobacteria</taxon>
        <taxon>Hyphomicrobiales</taxon>
        <taxon>Boseaceae</taxon>
        <taxon>Bosea</taxon>
    </lineage>
</organism>
<feature type="region of interest" description="Disordered" evidence="1">
    <location>
        <begin position="23"/>
        <end position="87"/>
    </location>
</feature>
<dbReference type="EMBL" id="FUYX01000001">
    <property type="protein sequence ID" value="SKB36409.1"/>
    <property type="molecule type" value="Genomic_DNA"/>
</dbReference>
<dbReference type="Proteomes" id="UP000190130">
    <property type="component" value="Unassembled WGS sequence"/>
</dbReference>
<evidence type="ECO:0000256" key="1">
    <source>
        <dbReference type="SAM" id="MobiDB-lite"/>
    </source>
</evidence>
<dbReference type="Proteomes" id="UP000051562">
    <property type="component" value="Unassembled WGS sequence"/>
</dbReference>
<feature type="chain" id="PRO_5014520502" description="PsiF repeat-containing protein" evidence="2">
    <location>
        <begin position="23"/>
        <end position="87"/>
    </location>
</feature>
<evidence type="ECO:0008006" key="7">
    <source>
        <dbReference type="Google" id="ProtNLM"/>
    </source>
</evidence>
<keyword evidence="2" id="KW-0732">Signal</keyword>
<evidence type="ECO:0000256" key="2">
    <source>
        <dbReference type="SAM" id="SignalP"/>
    </source>
</evidence>
<evidence type="ECO:0000313" key="5">
    <source>
        <dbReference type="Proteomes" id="UP000051562"/>
    </source>
</evidence>
<gene>
    <name evidence="3" type="ORF">ARD30_08395</name>
    <name evidence="4" type="ORF">SAMN05660750_00346</name>
</gene>
<sequence>MNLSRYLLPMAALAMMTGYAAAQMPAPSAPAAKPAATAPAPTAPSGKKAMTSSPDRTAKSKACSDQADQKGLHGKARKKFRDACKKA</sequence>
<accession>A0A0Q3L5F4</accession>
<reference evidence="3 5" key="1">
    <citation type="submission" date="2015-10" db="EMBL/GenBank/DDBJ databases">
        <title>Draft genome of Bosea thiooxidans.</title>
        <authorList>
            <person name="Wang X."/>
        </authorList>
    </citation>
    <scope>NUCLEOTIDE SEQUENCE [LARGE SCALE GENOMIC DNA]</scope>
    <source>
        <strain evidence="3 5">CGMCC 9174</strain>
    </source>
</reference>
<evidence type="ECO:0000313" key="4">
    <source>
        <dbReference type="EMBL" id="SKB36409.1"/>
    </source>
</evidence>
<protein>
    <recommendedName>
        <fullName evidence="7">PsiF repeat-containing protein</fullName>
    </recommendedName>
</protein>
<feature type="signal peptide" evidence="2">
    <location>
        <begin position="1"/>
        <end position="22"/>
    </location>
</feature>
<dbReference type="RefSeq" id="WP_055726712.1">
    <property type="nucleotide sequence ID" value="NZ_FUYX01000001.1"/>
</dbReference>
<dbReference type="EMBL" id="LMAR01000009">
    <property type="protein sequence ID" value="KQK32004.1"/>
    <property type="molecule type" value="Genomic_DNA"/>
</dbReference>
<proteinExistence type="predicted"/>
<feature type="compositionally biased region" description="Low complexity" evidence="1">
    <location>
        <begin position="23"/>
        <end position="49"/>
    </location>
</feature>
<evidence type="ECO:0000313" key="6">
    <source>
        <dbReference type="Proteomes" id="UP000190130"/>
    </source>
</evidence>
<dbReference type="AlphaFoldDB" id="A0A0Q3L5F4"/>
<evidence type="ECO:0000313" key="3">
    <source>
        <dbReference type="EMBL" id="KQK32004.1"/>
    </source>
</evidence>